<dbReference type="Gene3D" id="3.30.450.20">
    <property type="entry name" value="PAS domain"/>
    <property type="match status" value="1"/>
</dbReference>
<sequence>MRPPRVLLFLLLLIIAILLLGVGQSLLPLKQPDFLALLLSMLGGAVLTSAFFIFFRTGNSLSASGVTVTDLRAEIGLELNRNASLPEILKSCSEAILKHCSASFVRIWTLNEAEQMLELQSSVGRYTHLDGMHARIPVGNFKIGEIARDRQSLLTNELANSEKISDPEWARREGMVAFAGHPLIYGDSLVGVLGLFAQRALSPSILNELKVAADALALGISRKRAENLLKQGEARIRAIIDAALDCIITVDKKGRVIEFNPAAEKTFGYSREEILGKDFSEIIIPTSHRQQHQAGMNRFLLTGTSHILRQRLYDVLPAIRKNGESFPTELTVVPLELEGEPIFIGFLRDITDQKIAASKQAAAEADLQNAIIQAENANQTKNLFLANMSHEFRTPMGAIVGYAEMLLSPKLNATERVQIIRGISRNGRHMLSLINDILDLTKIEAGKMRLELIPCRLWRIIGEAVSVAEVQAEEKKITLNVSQTGQLPRSMTSDPTRLRQILDNLLSNAVKFTPQRGSINLRIGLASASEDRTHLCIEVEDQGVGMSKEVIDRLFEPFVQADASTTRRFGGTGLGLSICQRLVVALRGRIEVTSQPSKGSKFTVFLPVDKADLDDLVDEETAARDTHPAALRATAKGTSQFRSRLRVLVAEDNPDNQNIIRFFLQQAGLSVELAENGEKAVNAAFNGQFDFVLMDMQMPHMDGYAAASLLRQKGYKKPIIALTAHAMAGDEEKCKAAGCDGYLTKPLDIERLVKLLGRLSRKEGQNNDALPSPSRIVVPSPEQVSESAKLDLKSLRDTYIASLMFKIKEFKKGLEEEDRKLIGDAAHRLRGSAAMYDLQDVSETAGLIEDANREGREFDLLGDLIAELETVCQQALRAPAQ</sequence>
<dbReference type="GO" id="GO:0000155">
    <property type="term" value="F:phosphorelay sensor kinase activity"/>
    <property type="evidence" value="ECO:0007669"/>
    <property type="project" value="InterPro"/>
</dbReference>
<dbReference type="RefSeq" id="WP_213496247.1">
    <property type="nucleotide sequence ID" value="NZ_CP074694.1"/>
</dbReference>
<dbReference type="InterPro" id="IPR011006">
    <property type="entry name" value="CheY-like_superfamily"/>
</dbReference>
<feature type="domain" description="HPt" evidence="19">
    <location>
        <begin position="788"/>
        <end position="881"/>
    </location>
</feature>
<evidence type="ECO:0000256" key="10">
    <source>
        <dbReference type="ARBA" id="ARBA00022840"/>
    </source>
</evidence>
<dbReference type="InterPro" id="IPR008207">
    <property type="entry name" value="Sig_transdc_His_kin_Hpt_dom"/>
</dbReference>
<dbReference type="SUPFAM" id="SSF47384">
    <property type="entry name" value="Homodimeric domain of signal transducing histidine kinase"/>
    <property type="match status" value="1"/>
</dbReference>
<feature type="domain" description="Histidine kinase" evidence="16">
    <location>
        <begin position="387"/>
        <end position="610"/>
    </location>
</feature>
<dbReference type="CDD" id="cd00082">
    <property type="entry name" value="HisKA"/>
    <property type="match status" value="1"/>
</dbReference>
<dbReference type="Gene3D" id="3.40.50.2300">
    <property type="match status" value="1"/>
</dbReference>
<dbReference type="InterPro" id="IPR036890">
    <property type="entry name" value="HATPase_C_sf"/>
</dbReference>
<dbReference type="CDD" id="cd17546">
    <property type="entry name" value="REC_hyHK_CKI1_RcsC-like"/>
    <property type="match status" value="1"/>
</dbReference>
<evidence type="ECO:0000256" key="12">
    <source>
        <dbReference type="ARBA" id="ARBA00023136"/>
    </source>
</evidence>
<dbReference type="Pfam" id="PF02518">
    <property type="entry name" value="HATPase_c"/>
    <property type="match status" value="1"/>
</dbReference>
<dbReference type="CDD" id="cd16922">
    <property type="entry name" value="HATPase_EvgS-ArcB-TorS-like"/>
    <property type="match status" value="1"/>
</dbReference>
<dbReference type="AlphaFoldDB" id="A0A8E6B4Z5"/>
<dbReference type="PANTHER" id="PTHR43047">
    <property type="entry name" value="TWO-COMPONENT HISTIDINE PROTEIN KINASE"/>
    <property type="match status" value="1"/>
</dbReference>
<dbReference type="Gene3D" id="3.30.565.10">
    <property type="entry name" value="Histidine kinase-like ATPase, C-terminal domain"/>
    <property type="match status" value="1"/>
</dbReference>
<dbReference type="Pfam" id="PF01627">
    <property type="entry name" value="Hpt"/>
    <property type="match status" value="1"/>
</dbReference>
<dbReference type="CDD" id="cd00130">
    <property type="entry name" value="PAS"/>
    <property type="match status" value="1"/>
</dbReference>
<dbReference type="Gene3D" id="1.20.120.160">
    <property type="entry name" value="HPT domain"/>
    <property type="match status" value="1"/>
</dbReference>
<dbReference type="InterPro" id="IPR036641">
    <property type="entry name" value="HPT_dom_sf"/>
</dbReference>
<keyword evidence="6 14" id="KW-0597">Phosphoprotein</keyword>
<evidence type="ECO:0000256" key="1">
    <source>
        <dbReference type="ARBA" id="ARBA00000085"/>
    </source>
</evidence>
<dbReference type="InterPro" id="IPR036097">
    <property type="entry name" value="HisK_dim/P_sf"/>
</dbReference>
<evidence type="ECO:0000256" key="2">
    <source>
        <dbReference type="ARBA" id="ARBA00004429"/>
    </source>
</evidence>
<dbReference type="SMART" id="SM00065">
    <property type="entry name" value="GAF"/>
    <property type="match status" value="1"/>
</dbReference>
<protein>
    <recommendedName>
        <fullName evidence="3">histidine kinase</fullName>
        <ecNumber evidence="3">2.7.13.3</ecNumber>
    </recommendedName>
</protein>
<keyword evidence="10" id="KW-0067">ATP-binding</keyword>
<evidence type="ECO:0000256" key="7">
    <source>
        <dbReference type="ARBA" id="ARBA00022679"/>
    </source>
</evidence>
<evidence type="ECO:0000256" key="9">
    <source>
        <dbReference type="ARBA" id="ARBA00022777"/>
    </source>
</evidence>
<dbReference type="PROSITE" id="PS50894">
    <property type="entry name" value="HPT"/>
    <property type="match status" value="1"/>
</dbReference>
<dbReference type="Proteomes" id="UP000676194">
    <property type="component" value="Chromosome"/>
</dbReference>
<reference evidence="20" key="1">
    <citation type="submission" date="2021-05" db="EMBL/GenBank/DDBJ databases">
        <title>Complete genome sequence of the cellulolytic planctomycete Telmatocola sphagniphila SP2T and characterization of the first cellulase from planctomycetes.</title>
        <authorList>
            <person name="Rakitin A.L."/>
            <person name="Beletsky A.V."/>
            <person name="Naumoff D.G."/>
            <person name="Kulichevskaya I.S."/>
            <person name="Mardanov A.V."/>
            <person name="Ravin N.V."/>
            <person name="Dedysh S.N."/>
        </authorList>
    </citation>
    <scope>NUCLEOTIDE SEQUENCE</scope>
    <source>
        <strain evidence="20">SP2T</strain>
    </source>
</reference>
<evidence type="ECO:0000256" key="8">
    <source>
        <dbReference type="ARBA" id="ARBA00022692"/>
    </source>
</evidence>
<evidence type="ECO:0000256" key="5">
    <source>
        <dbReference type="ARBA" id="ARBA00022519"/>
    </source>
</evidence>
<feature type="domain" description="Response regulatory" evidence="17">
    <location>
        <begin position="646"/>
        <end position="760"/>
    </location>
</feature>
<feature type="modified residue" description="Phosphohistidine" evidence="13">
    <location>
        <position position="827"/>
    </location>
</feature>
<dbReference type="Gene3D" id="1.10.287.130">
    <property type="match status" value="1"/>
</dbReference>
<dbReference type="SUPFAM" id="SSF47226">
    <property type="entry name" value="Histidine-containing phosphotransfer domain, HPT domain"/>
    <property type="match status" value="1"/>
</dbReference>
<evidence type="ECO:0000259" key="18">
    <source>
        <dbReference type="PROSITE" id="PS50112"/>
    </source>
</evidence>
<name>A0A8E6B4Z5_9BACT</name>
<dbReference type="InterPro" id="IPR003594">
    <property type="entry name" value="HATPase_dom"/>
</dbReference>
<dbReference type="SUPFAM" id="SSF55785">
    <property type="entry name" value="PYP-like sensor domain (PAS domain)"/>
    <property type="match status" value="1"/>
</dbReference>
<evidence type="ECO:0000259" key="17">
    <source>
        <dbReference type="PROSITE" id="PS50110"/>
    </source>
</evidence>
<dbReference type="PROSITE" id="PS50110">
    <property type="entry name" value="RESPONSE_REGULATORY"/>
    <property type="match status" value="1"/>
</dbReference>
<keyword evidence="5" id="KW-0997">Cell inner membrane</keyword>
<dbReference type="InterPro" id="IPR005467">
    <property type="entry name" value="His_kinase_dom"/>
</dbReference>
<evidence type="ECO:0000313" key="20">
    <source>
        <dbReference type="EMBL" id="QVL31861.1"/>
    </source>
</evidence>
<feature type="transmembrane region" description="Helical" evidence="15">
    <location>
        <begin position="35"/>
        <end position="55"/>
    </location>
</feature>
<dbReference type="SMART" id="SM00091">
    <property type="entry name" value="PAS"/>
    <property type="match status" value="1"/>
</dbReference>
<dbReference type="NCBIfam" id="TIGR00229">
    <property type="entry name" value="sensory_box"/>
    <property type="match status" value="1"/>
</dbReference>
<comment type="catalytic activity">
    <reaction evidence="1">
        <text>ATP + protein L-histidine = ADP + protein N-phospho-L-histidine.</text>
        <dbReference type="EC" id="2.7.13.3"/>
    </reaction>
</comment>
<proteinExistence type="predicted"/>
<keyword evidence="12 15" id="KW-0472">Membrane</keyword>
<dbReference type="SMART" id="SM00448">
    <property type="entry name" value="REC"/>
    <property type="match status" value="1"/>
</dbReference>
<dbReference type="PROSITE" id="PS50109">
    <property type="entry name" value="HIS_KIN"/>
    <property type="match status" value="1"/>
</dbReference>
<feature type="modified residue" description="4-aspartylphosphate" evidence="14">
    <location>
        <position position="695"/>
    </location>
</feature>
<evidence type="ECO:0000256" key="11">
    <source>
        <dbReference type="ARBA" id="ARBA00022989"/>
    </source>
</evidence>
<dbReference type="Pfam" id="PF13426">
    <property type="entry name" value="PAS_9"/>
    <property type="match status" value="1"/>
</dbReference>
<dbReference type="PROSITE" id="PS50112">
    <property type="entry name" value="PAS"/>
    <property type="match status" value="1"/>
</dbReference>
<dbReference type="GO" id="GO:0009927">
    <property type="term" value="F:histidine phosphotransfer kinase activity"/>
    <property type="evidence" value="ECO:0007669"/>
    <property type="project" value="TreeGrafter"/>
</dbReference>
<dbReference type="EMBL" id="CP074694">
    <property type="protein sequence ID" value="QVL31861.1"/>
    <property type="molecule type" value="Genomic_DNA"/>
</dbReference>
<dbReference type="Pfam" id="PF00512">
    <property type="entry name" value="HisKA"/>
    <property type="match status" value="1"/>
</dbReference>
<evidence type="ECO:0000256" key="13">
    <source>
        <dbReference type="PROSITE-ProRule" id="PRU00110"/>
    </source>
</evidence>
<feature type="domain" description="PAS" evidence="18">
    <location>
        <begin position="232"/>
        <end position="303"/>
    </location>
</feature>
<keyword evidence="9" id="KW-0418">Kinase</keyword>
<dbReference type="EC" id="2.7.13.3" evidence="3"/>
<evidence type="ECO:0000256" key="3">
    <source>
        <dbReference type="ARBA" id="ARBA00012438"/>
    </source>
</evidence>
<dbReference type="PANTHER" id="PTHR43047:SF72">
    <property type="entry name" value="OSMOSENSING HISTIDINE PROTEIN KINASE SLN1"/>
    <property type="match status" value="1"/>
</dbReference>
<keyword evidence="7" id="KW-0808">Transferase</keyword>
<dbReference type="Pfam" id="PF00072">
    <property type="entry name" value="Response_reg"/>
    <property type="match status" value="1"/>
</dbReference>
<dbReference type="InterPro" id="IPR035965">
    <property type="entry name" value="PAS-like_dom_sf"/>
</dbReference>
<dbReference type="SUPFAM" id="SSF55874">
    <property type="entry name" value="ATPase domain of HSP90 chaperone/DNA topoisomerase II/histidine kinase"/>
    <property type="match status" value="1"/>
</dbReference>
<dbReference type="Gene3D" id="3.30.450.40">
    <property type="match status" value="1"/>
</dbReference>
<keyword evidence="11 15" id="KW-1133">Transmembrane helix</keyword>
<evidence type="ECO:0000259" key="16">
    <source>
        <dbReference type="PROSITE" id="PS50109"/>
    </source>
</evidence>
<evidence type="ECO:0000256" key="14">
    <source>
        <dbReference type="PROSITE-ProRule" id="PRU00169"/>
    </source>
</evidence>
<dbReference type="InterPro" id="IPR003661">
    <property type="entry name" value="HisK_dim/P_dom"/>
</dbReference>
<keyword evidence="8 15" id="KW-0812">Transmembrane</keyword>
<dbReference type="FunFam" id="3.30.565.10:FF:000010">
    <property type="entry name" value="Sensor histidine kinase RcsC"/>
    <property type="match status" value="1"/>
</dbReference>
<dbReference type="GO" id="GO:0005886">
    <property type="term" value="C:plasma membrane"/>
    <property type="evidence" value="ECO:0007669"/>
    <property type="project" value="UniProtKB-SubCell"/>
</dbReference>
<comment type="subcellular location">
    <subcellularLocation>
        <location evidence="2">Cell inner membrane</location>
        <topology evidence="2">Multi-pass membrane protein</topology>
    </subcellularLocation>
</comment>
<dbReference type="InterPro" id="IPR029016">
    <property type="entry name" value="GAF-like_dom_sf"/>
</dbReference>
<gene>
    <name evidence="20" type="ORF">KIH39_23990</name>
</gene>
<organism evidence="20 21">
    <name type="scientific">Telmatocola sphagniphila</name>
    <dbReference type="NCBI Taxonomy" id="1123043"/>
    <lineage>
        <taxon>Bacteria</taxon>
        <taxon>Pseudomonadati</taxon>
        <taxon>Planctomycetota</taxon>
        <taxon>Planctomycetia</taxon>
        <taxon>Gemmatales</taxon>
        <taxon>Gemmataceae</taxon>
    </lineage>
</organism>
<dbReference type="PRINTS" id="PR00344">
    <property type="entry name" value="BCTRLSENSOR"/>
</dbReference>
<dbReference type="InterPro" id="IPR004358">
    <property type="entry name" value="Sig_transdc_His_kin-like_C"/>
</dbReference>
<dbReference type="InterPro" id="IPR000014">
    <property type="entry name" value="PAS"/>
</dbReference>
<evidence type="ECO:0000256" key="6">
    <source>
        <dbReference type="ARBA" id="ARBA00022553"/>
    </source>
</evidence>
<dbReference type="CDD" id="cd00088">
    <property type="entry name" value="HPT"/>
    <property type="match status" value="1"/>
</dbReference>
<dbReference type="SUPFAM" id="SSF55781">
    <property type="entry name" value="GAF domain-like"/>
    <property type="match status" value="1"/>
</dbReference>
<evidence type="ECO:0000256" key="15">
    <source>
        <dbReference type="SAM" id="Phobius"/>
    </source>
</evidence>
<keyword evidence="21" id="KW-1185">Reference proteome</keyword>
<evidence type="ECO:0000259" key="19">
    <source>
        <dbReference type="PROSITE" id="PS50894"/>
    </source>
</evidence>
<keyword evidence="10" id="KW-0547">Nucleotide-binding</keyword>
<dbReference type="SMART" id="SM00388">
    <property type="entry name" value="HisKA"/>
    <property type="match status" value="1"/>
</dbReference>
<dbReference type="SUPFAM" id="SSF52172">
    <property type="entry name" value="CheY-like"/>
    <property type="match status" value="1"/>
</dbReference>
<dbReference type="InterPro" id="IPR003018">
    <property type="entry name" value="GAF"/>
</dbReference>
<dbReference type="KEGG" id="tsph:KIH39_23990"/>
<dbReference type="Pfam" id="PF13185">
    <property type="entry name" value="GAF_2"/>
    <property type="match status" value="1"/>
</dbReference>
<accession>A0A8E6B4Z5</accession>
<dbReference type="InterPro" id="IPR001789">
    <property type="entry name" value="Sig_transdc_resp-reg_receiver"/>
</dbReference>
<evidence type="ECO:0000256" key="4">
    <source>
        <dbReference type="ARBA" id="ARBA00022475"/>
    </source>
</evidence>
<keyword evidence="4" id="KW-1003">Cell membrane</keyword>
<evidence type="ECO:0000313" key="21">
    <source>
        <dbReference type="Proteomes" id="UP000676194"/>
    </source>
</evidence>
<dbReference type="SMART" id="SM00387">
    <property type="entry name" value="HATPase_c"/>
    <property type="match status" value="1"/>
</dbReference>